<organism evidence="4 5">
    <name type="scientific">Pseudoalteromonas phenolica</name>
    <dbReference type="NCBI Taxonomy" id="161398"/>
    <lineage>
        <taxon>Bacteria</taxon>
        <taxon>Pseudomonadati</taxon>
        <taxon>Pseudomonadota</taxon>
        <taxon>Gammaproteobacteria</taxon>
        <taxon>Alteromonadales</taxon>
        <taxon>Pseudoalteromonadaceae</taxon>
        <taxon>Pseudoalteromonas</taxon>
    </lineage>
</organism>
<reference evidence="5" key="2">
    <citation type="submission" date="2019-06" db="EMBL/GenBank/DDBJ databases">
        <title>Co-occurence of chitin degradation, pigmentation and bioactivity in marine Pseudoalteromonas.</title>
        <authorList>
            <person name="Sonnenschein E.C."/>
            <person name="Bech P.K."/>
        </authorList>
    </citation>
    <scope>NUCLEOTIDE SEQUENCE [LARGE SCALE GENOMIC DNA]</scope>
    <source>
        <strain evidence="5">S1189</strain>
    </source>
</reference>
<dbReference type="PROSITE" id="PS00012">
    <property type="entry name" value="PHOSPHOPANTETHEINE"/>
    <property type="match status" value="1"/>
</dbReference>
<comment type="caution">
    <text evidence="4">The sequence shown here is derived from an EMBL/GenBank/DDBJ whole genome shotgun (WGS) entry which is preliminary data.</text>
</comment>
<feature type="non-terminal residue" evidence="4">
    <location>
        <position position="102"/>
    </location>
</feature>
<dbReference type="GO" id="GO:0031177">
    <property type="term" value="F:phosphopantetheine binding"/>
    <property type="evidence" value="ECO:0007669"/>
    <property type="project" value="InterPro"/>
</dbReference>
<keyword evidence="2" id="KW-0597">Phosphoprotein</keyword>
<proteinExistence type="predicted"/>
<evidence type="ECO:0000313" key="5">
    <source>
        <dbReference type="Proteomes" id="UP000307362"/>
    </source>
</evidence>
<dbReference type="Pfam" id="PF00550">
    <property type="entry name" value="PP-binding"/>
    <property type="match status" value="1"/>
</dbReference>
<dbReference type="AlphaFoldDB" id="A0A5S3YK26"/>
<dbReference type="Proteomes" id="UP000307362">
    <property type="component" value="Unassembled WGS sequence"/>
</dbReference>
<accession>A0A5S3YK26</accession>
<feature type="non-terminal residue" evidence="4">
    <location>
        <position position="1"/>
    </location>
</feature>
<name>A0A5S3YK26_9GAMM</name>
<dbReference type="SMART" id="SM01294">
    <property type="entry name" value="PKS_PP_betabranch"/>
    <property type="match status" value="1"/>
</dbReference>
<dbReference type="PROSITE" id="PS50075">
    <property type="entry name" value="CARRIER"/>
    <property type="match status" value="1"/>
</dbReference>
<evidence type="ECO:0000256" key="1">
    <source>
        <dbReference type="ARBA" id="ARBA00022450"/>
    </source>
</evidence>
<dbReference type="SMART" id="SM00823">
    <property type="entry name" value="PKS_PP"/>
    <property type="match status" value="1"/>
</dbReference>
<dbReference type="InterPro" id="IPR009081">
    <property type="entry name" value="PP-bd_ACP"/>
</dbReference>
<sequence>RSYLTDNFEVIARAREEATPQQAEVSSSSSSLQQIQRLLQEVVAQEIEKPARSLDIDAPFLALGVDSMKAVRISGELMEVHELDLEPTVLYEYPSIRELAQY</sequence>
<dbReference type="EMBL" id="PNCM01000471">
    <property type="protein sequence ID" value="TMP73934.1"/>
    <property type="molecule type" value="Genomic_DNA"/>
</dbReference>
<dbReference type="OrthoDB" id="9812272at2"/>
<keyword evidence="1" id="KW-0596">Phosphopantetheine</keyword>
<gene>
    <name evidence="4" type="ORF">CWB73_22345</name>
</gene>
<dbReference type="RefSeq" id="WP_138569410.1">
    <property type="nucleotide sequence ID" value="NZ_PNCM01000471.1"/>
</dbReference>
<evidence type="ECO:0000256" key="2">
    <source>
        <dbReference type="ARBA" id="ARBA00022553"/>
    </source>
</evidence>
<reference evidence="4 5" key="1">
    <citation type="submission" date="2017-12" db="EMBL/GenBank/DDBJ databases">
        <authorList>
            <person name="Paulsen S."/>
            <person name="Gram L.K."/>
        </authorList>
    </citation>
    <scope>NUCLEOTIDE SEQUENCE [LARGE SCALE GENOMIC DNA]</scope>
    <source>
        <strain evidence="4 5">S1189</strain>
    </source>
</reference>
<evidence type="ECO:0000313" key="4">
    <source>
        <dbReference type="EMBL" id="TMP73934.1"/>
    </source>
</evidence>
<dbReference type="InterPro" id="IPR006162">
    <property type="entry name" value="Ppantetheine_attach_site"/>
</dbReference>
<dbReference type="InterPro" id="IPR020806">
    <property type="entry name" value="PKS_PP-bd"/>
</dbReference>
<dbReference type="InterPro" id="IPR036736">
    <property type="entry name" value="ACP-like_sf"/>
</dbReference>
<dbReference type="Gene3D" id="1.10.1200.10">
    <property type="entry name" value="ACP-like"/>
    <property type="match status" value="1"/>
</dbReference>
<dbReference type="SUPFAM" id="SSF47336">
    <property type="entry name" value="ACP-like"/>
    <property type="match status" value="1"/>
</dbReference>
<evidence type="ECO:0000259" key="3">
    <source>
        <dbReference type="PROSITE" id="PS50075"/>
    </source>
</evidence>
<feature type="domain" description="Carrier" evidence="3">
    <location>
        <begin position="30"/>
        <end position="102"/>
    </location>
</feature>
<protein>
    <recommendedName>
        <fullName evidence="3">Carrier domain-containing protein</fullName>
    </recommendedName>
</protein>